<dbReference type="InterPro" id="IPR008457">
    <property type="entry name" value="Cu-R_CopD_dom"/>
</dbReference>
<keyword evidence="5 6" id="KW-0472">Membrane</keyword>
<evidence type="ECO:0000259" key="8">
    <source>
        <dbReference type="Pfam" id="PF05425"/>
    </source>
</evidence>
<evidence type="ECO:0000256" key="5">
    <source>
        <dbReference type="ARBA" id="ARBA00023136"/>
    </source>
</evidence>
<gene>
    <name evidence="9" type="ORF">FHX50_001541</name>
</gene>
<feature type="transmembrane region" description="Helical" evidence="6">
    <location>
        <begin position="219"/>
        <end position="242"/>
    </location>
</feature>
<feature type="transmembrane region" description="Helical" evidence="6">
    <location>
        <begin position="350"/>
        <end position="366"/>
    </location>
</feature>
<comment type="subcellular location">
    <subcellularLocation>
        <location evidence="1">Cell membrane</location>
        <topology evidence="1">Multi-pass membrane protein</topology>
    </subcellularLocation>
</comment>
<feature type="transmembrane region" description="Helical" evidence="6">
    <location>
        <begin position="531"/>
        <end position="549"/>
    </location>
</feature>
<dbReference type="RefSeq" id="WP_183376263.1">
    <property type="nucleotide sequence ID" value="NZ_CBCSFZ010000023.1"/>
</dbReference>
<protein>
    <submittedName>
        <fullName evidence="9">Putative copper resistance protein D</fullName>
    </submittedName>
</protein>
<feature type="transmembrane region" description="Helical" evidence="6">
    <location>
        <begin position="487"/>
        <end position="505"/>
    </location>
</feature>
<dbReference type="Pfam" id="PF09678">
    <property type="entry name" value="Caa3_CtaG"/>
    <property type="match status" value="1"/>
</dbReference>
<comment type="caution">
    <text evidence="9">The sequence shown here is derived from an EMBL/GenBank/DDBJ whole genome shotgun (WGS) entry which is preliminary data.</text>
</comment>
<feature type="transmembrane region" description="Helical" evidence="6">
    <location>
        <begin position="154"/>
        <end position="175"/>
    </location>
</feature>
<reference evidence="9 10" key="1">
    <citation type="submission" date="2020-08" db="EMBL/GenBank/DDBJ databases">
        <title>Sequencing the genomes of 1000 actinobacteria strains.</title>
        <authorList>
            <person name="Klenk H.-P."/>
        </authorList>
    </citation>
    <scope>NUCLEOTIDE SEQUENCE [LARGE SCALE GENOMIC DNA]</scope>
    <source>
        <strain evidence="9 10">DSM 23040</strain>
    </source>
</reference>
<dbReference type="InterPro" id="IPR019108">
    <property type="entry name" value="Caa3_assmbl_CtaG-rel"/>
</dbReference>
<feature type="transmembrane region" description="Helical" evidence="6">
    <location>
        <begin position="254"/>
        <end position="276"/>
    </location>
</feature>
<feature type="transmembrane region" description="Helical" evidence="6">
    <location>
        <begin position="432"/>
        <end position="449"/>
    </location>
</feature>
<keyword evidence="2" id="KW-1003">Cell membrane</keyword>
<name>A0A839R2N1_9MICO</name>
<dbReference type="PANTHER" id="PTHR34820">
    <property type="entry name" value="INNER MEMBRANE PROTEIN YEBZ"/>
    <property type="match status" value="1"/>
</dbReference>
<keyword evidence="7" id="KW-0732">Signal</keyword>
<evidence type="ECO:0000313" key="10">
    <source>
        <dbReference type="Proteomes" id="UP000568050"/>
    </source>
</evidence>
<evidence type="ECO:0000256" key="4">
    <source>
        <dbReference type="ARBA" id="ARBA00022989"/>
    </source>
</evidence>
<feature type="transmembrane region" description="Helical" evidence="6">
    <location>
        <begin position="373"/>
        <end position="395"/>
    </location>
</feature>
<sequence length="562" mass="58631">MIVLAAALILALAVSAAGALFAEGSAAVLFDAAGPLTQYGLPLVGTVVDTAMLLVLGGCVLAAWILPAAAPVGPQRTRILQIVAGAAVVWTLGDIAHLLLSYSLATGQSLGSGRFGSDLPVYLASDLGRWLIVGILLAAAASVTALTGTSRSTAVITGALAALALFGKAMTGHASGGSDHETATSSLLFHLAAVAVWVGPLLLLQLIRVDDAALRARIIRRFSAVALIAWTVLALSGVWALWVRITSVNDLVAVPYGQLATGKILLLLVLGAAGWGQRRLIAQRADGFIALARLEAVLMMLAVGLGAAMSSSPPPAPEAEVVPGPAGLLTGFPLPPNPQWGILTELRPDVFAIFTAGILIAVWLWADLPHRRTLVTAMVLFALIQSSSIAVYGKVLFSAHLIQHLVLLAAVGLPLSRLLPSAWIARITGRRRWVLTAAPLAIMVLWYHWPAALWAALDTHTAHLAMVLSAVVAGVIWGAVSRAWAPSVLILPALFAAWGFALTISDRVLAPSWFGATGRTWLADALADQRSAALALVTGAALIAIVQVLQRRTRPRAKIDRA</sequence>
<dbReference type="GO" id="GO:0005886">
    <property type="term" value="C:plasma membrane"/>
    <property type="evidence" value="ECO:0007669"/>
    <property type="project" value="UniProtKB-SubCell"/>
</dbReference>
<dbReference type="PANTHER" id="PTHR34820:SF4">
    <property type="entry name" value="INNER MEMBRANE PROTEIN YEBZ"/>
    <property type="match status" value="1"/>
</dbReference>
<feature type="transmembrane region" description="Helical" evidence="6">
    <location>
        <begin position="50"/>
        <end position="70"/>
    </location>
</feature>
<keyword evidence="10" id="KW-1185">Reference proteome</keyword>
<feature type="transmembrane region" description="Helical" evidence="6">
    <location>
        <begin position="82"/>
        <end position="105"/>
    </location>
</feature>
<feature type="transmembrane region" description="Helical" evidence="6">
    <location>
        <begin position="401"/>
        <end position="420"/>
    </location>
</feature>
<dbReference type="GO" id="GO:0006825">
    <property type="term" value="P:copper ion transport"/>
    <property type="evidence" value="ECO:0007669"/>
    <property type="project" value="InterPro"/>
</dbReference>
<accession>A0A839R2N1</accession>
<evidence type="ECO:0000313" key="9">
    <source>
        <dbReference type="EMBL" id="MBB3023256.1"/>
    </source>
</evidence>
<feature type="transmembrane region" description="Helical" evidence="6">
    <location>
        <begin position="461"/>
        <end position="480"/>
    </location>
</feature>
<keyword evidence="4 6" id="KW-1133">Transmembrane helix</keyword>
<evidence type="ECO:0000256" key="2">
    <source>
        <dbReference type="ARBA" id="ARBA00022475"/>
    </source>
</evidence>
<dbReference type="Proteomes" id="UP000568050">
    <property type="component" value="Unassembled WGS sequence"/>
</dbReference>
<evidence type="ECO:0000256" key="1">
    <source>
        <dbReference type="ARBA" id="ARBA00004651"/>
    </source>
</evidence>
<dbReference type="AlphaFoldDB" id="A0A839R2N1"/>
<feature type="transmembrane region" description="Helical" evidence="6">
    <location>
        <begin position="127"/>
        <end position="147"/>
    </location>
</feature>
<proteinExistence type="predicted"/>
<evidence type="ECO:0000256" key="3">
    <source>
        <dbReference type="ARBA" id="ARBA00022692"/>
    </source>
</evidence>
<evidence type="ECO:0000256" key="7">
    <source>
        <dbReference type="SAM" id="SignalP"/>
    </source>
</evidence>
<dbReference type="EMBL" id="JACHWP010000003">
    <property type="protein sequence ID" value="MBB3023256.1"/>
    <property type="molecule type" value="Genomic_DNA"/>
</dbReference>
<organism evidence="9 10">
    <name type="scientific">Helcobacillus massiliensis</name>
    <dbReference type="NCBI Taxonomy" id="521392"/>
    <lineage>
        <taxon>Bacteria</taxon>
        <taxon>Bacillati</taxon>
        <taxon>Actinomycetota</taxon>
        <taxon>Actinomycetes</taxon>
        <taxon>Micrococcales</taxon>
        <taxon>Dermabacteraceae</taxon>
        <taxon>Helcobacillus</taxon>
    </lineage>
</organism>
<feature type="transmembrane region" description="Helical" evidence="6">
    <location>
        <begin position="187"/>
        <end position="207"/>
    </location>
</feature>
<dbReference type="Pfam" id="PF05425">
    <property type="entry name" value="CopD"/>
    <property type="match status" value="1"/>
</dbReference>
<feature type="signal peptide" evidence="7">
    <location>
        <begin position="1"/>
        <end position="22"/>
    </location>
</feature>
<dbReference type="InterPro" id="IPR032694">
    <property type="entry name" value="CopC/D"/>
</dbReference>
<evidence type="ECO:0000256" key="6">
    <source>
        <dbReference type="SAM" id="Phobius"/>
    </source>
</evidence>
<keyword evidence="3 6" id="KW-0812">Transmembrane</keyword>
<feature type="transmembrane region" description="Helical" evidence="6">
    <location>
        <begin position="288"/>
        <end position="309"/>
    </location>
</feature>
<feature type="domain" description="Copper resistance protein D" evidence="8">
    <location>
        <begin position="217"/>
        <end position="308"/>
    </location>
</feature>
<feature type="chain" id="PRO_5032406752" evidence="7">
    <location>
        <begin position="23"/>
        <end position="562"/>
    </location>
</feature>